<evidence type="ECO:0000256" key="11">
    <source>
        <dbReference type="ARBA" id="ARBA00022777"/>
    </source>
</evidence>
<keyword evidence="16" id="KW-0472">Membrane</keyword>
<dbReference type="SMART" id="SM00911">
    <property type="entry name" value="HWE_HK"/>
    <property type="match status" value="1"/>
</dbReference>
<dbReference type="InterPro" id="IPR001610">
    <property type="entry name" value="PAC"/>
</dbReference>
<keyword evidence="8" id="KW-0808">Transferase</keyword>
<dbReference type="InterPro" id="IPR000014">
    <property type="entry name" value="PAS"/>
</dbReference>
<protein>
    <recommendedName>
        <fullName evidence="2">histidine kinase</fullName>
        <ecNumber evidence="2">2.7.13.3</ecNumber>
    </recommendedName>
</protein>
<evidence type="ECO:0000259" key="18">
    <source>
        <dbReference type="PROSITE" id="PS50113"/>
    </source>
</evidence>
<dbReference type="SMART" id="SM00086">
    <property type="entry name" value="PAC"/>
    <property type="match status" value="2"/>
</dbReference>
<keyword evidence="20" id="KW-1185">Reference proteome</keyword>
<feature type="domain" description="PAC" evidence="18">
    <location>
        <begin position="424"/>
        <end position="478"/>
    </location>
</feature>
<accession>A0ABS7A3A7</accession>
<evidence type="ECO:0000256" key="15">
    <source>
        <dbReference type="ARBA" id="ARBA00023170"/>
    </source>
</evidence>
<dbReference type="Pfam" id="PF08447">
    <property type="entry name" value="PAS_3"/>
    <property type="match status" value="1"/>
</dbReference>
<keyword evidence="16" id="KW-0812">Transmembrane</keyword>
<dbReference type="InterPro" id="IPR011102">
    <property type="entry name" value="Sig_transdc_His_kinase_HWE"/>
</dbReference>
<keyword evidence="14" id="KW-0843">Virulence</keyword>
<sequence length="817" mass="86271">MLDRTSQAEWTESRFPTLGRRLVRLVLASALPLLIGAAGVATLVIRAEEEAADAAIQARVQMAAHAIDVEIESRRLALEGFSALLGNADRSDLAAIDAAARRLAEILGAPIGVLDRGLGLLVDTDQPFGTPLGSTPAVAAGLWAVETGRPRVSDLPANGEGRPLLMVPTMRDGRAVGVLSATLQPDRLAAAMGPGPAMLADSRWRPVAVQGGGAADLPTWSALTTAPRGVVQAGEASNSAPLRYVVTHLTEAPEWRLVVWAPAGLATSIAGKALPWALIALALAAAVALAALLRARRVLRAPLLALEAHARARAEALRNDAPLPAQPALRGVAEYAALGAALGQADVAAAGHERRMRALAEAGAIVLWRADVAGGWNEAAGWAGLTGQTSPAFRGDGWLEMLHPDDRAPTLAEWGRSLVARGPISVEFRLRTADADADWRWVRATGVPVSDEAGQLQEWVGAIHDVSDPRGAGMARHVNDSQVRQTVAELRAVYDNVPVGLSLVDSALHFVNVNERFAAMTGLAPEAHIGRAPHEVMPEGLAGPLEDAQRRAFEGGRPVLDVTCSGPAPGTTQPMRHWLASCHPVKDAEGTVTGVSAVLQDVTERVRAERSREMLVTELNHRVKNTLATVQALAAQSLRGARGGQAGLGREFVGRLQALMRAHDLLSDQGWREVDLTRVVRTGIQPWIESGRAIRFGGSGRIQASAGQTQAIILALHELATNAALHGALSHPGGEVELHWELGEDGVATLDWQESGGPAVTPPTAERRGFGMRLLQRGLAHDLGPDAKVTLDFAPEGLRVRMRFRAGQPALQPAEGD</sequence>
<gene>
    <name evidence="19" type="ORF">KPL78_02970</name>
</gene>
<evidence type="ECO:0000256" key="8">
    <source>
        <dbReference type="ARBA" id="ARBA00022679"/>
    </source>
</evidence>
<dbReference type="PANTHER" id="PTHR41523">
    <property type="entry name" value="TWO-COMPONENT SYSTEM SENSOR PROTEIN"/>
    <property type="match status" value="1"/>
</dbReference>
<evidence type="ECO:0000256" key="5">
    <source>
        <dbReference type="ARBA" id="ARBA00022606"/>
    </source>
</evidence>
<evidence type="ECO:0000256" key="12">
    <source>
        <dbReference type="ARBA" id="ARBA00022840"/>
    </source>
</evidence>
<dbReference type="PANTHER" id="PTHR41523:SF7">
    <property type="entry name" value="HISTIDINE KINASE"/>
    <property type="match status" value="1"/>
</dbReference>
<dbReference type="PROSITE" id="PS50113">
    <property type="entry name" value="PAC"/>
    <property type="match status" value="1"/>
</dbReference>
<keyword evidence="9" id="KW-0677">Repeat</keyword>
<dbReference type="InterPro" id="IPR013655">
    <property type="entry name" value="PAS_fold_3"/>
</dbReference>
<evidence type="ECO:0000313" key="19">
    <source>
        <dbReference type="EMBL" id="MBW6396789.1"/>
    </source>
</evidence>
<keyword evidence="12" id="KW-0067">ATP-binding</keyword>
<dbReference type="NCBIfam" id="TIGR00229">
    <property type="entry name" value="sensory_box"/>
    <property type="match status" value="2"/>
</dbReference>
<keyword evidence="3" id="KW-0600">Photoreceptor protein</keyword>
<evidence type="ECO:0000256" key="7">
    <source>
        <dbReference type="ARBA" id="ARBA00022643"/>
    </source>
</evidence>
<evidence type="ECO:0000256" key="1">
    <source>
        <dbReference type="ARBA" id="ARBA00000085"/>
    </source>
</evidence>
<evidence type="ECO:0000256" key="13">
    <source>
        <dbReference type="ARBA" id="ARBA00022991"/>
    </source>
</evidence>
<dbReference type="Pfam" id="PF07536">
    <property type="entry name" value="HWE_HK"/>
    <property type="match status" value="1"/>
</dbReference>
<evidence type="ECO:0000256" key="4">
    <source>
        <dbReference type="ARBA" id="ARBA00022553"/>
    </source>
</evidence>
<evidence type="ECO:0000313" key="20">
    <source>
        <dbReference type="Proteomes" id="UP001196565"/>
    </source>
</evidence>
<keyword evidence="7" id="KW-0288">FMN</keyword>
<dbReference type="InterPro" id="IPR035965">
    <property type="entry name" value="PAS-like_dom_sf"/>
</dbReference>
<dbReference type="CDD" id="cd00130">
    <property type="entry name" value="PAS"/>
    <property type="match status" value="2"/>
</dbReference>
<dbReference type="Gene3D" id="3.30.565.10">
    <property type="entry name" value="Histidine kinase-like ATPase, C-terminal domain"/>
    <property type="match status" value="1"/>
</dbReference>
<evidence type="ECO:0000256" key="2">
    <source>
        <dbReference type="ARBA" id="ARBA00012438"/>
    </source>
</evidence>
<evidence type="ECO:0000256" key="9">
    <source>
        <dbReference type="ARBA" id="ARBA00022737"/>
    </source>
</evidence>
<evidence type="ECO:0000259" key="17">
    <source>
        <dbReference type="PROSITE" id="PS50112"/>
    </source>
</evidence>
<dbReference type="InterPro" id="IPR036890">
    <property type="entry name" value="HATPase_C_sf"/>
</dbReference>
<dbReference type="EMBL" id="JAHYBZ010000001">
    <property type="protein sequence ID" value="MBW6396789.1"/>
    <property type="molecule type" value="Genomic_DNA"/>
</dbReference>
<dbReference type="InterPro" id="IPR013656">
    <property type="entry name" value="PAS_4"/>
</dbReference>
<dbReference type="SMART" id="SM00091">
    <property type="entry name" value="PAS"/>
    <property type="match status" value="2"/>
</dbReference>
<feature type="transmembrane region" description="Helical" evidence="16">
    <location>
        <begin position="273"/>
        <end position="293"/>
    </location>
</feature>
<evidence type="ECO:0000256" key="10">
    <source>
        <dbReference type="ARBA" id="ARBA00022741"/>
    </source>
</evidence>
<keyword evidence="10" id="KW-0547">Nucleotide-binding</keyword>
<evidence type="ECO:0000256" key="3">
    <source>
        <dbReference type="ARBA" id="ARBA00022543"/>
    </source>
</evidence>
<evidence type="ECO:0000256" key="14">
    <source>
        <dbReference type="ARBA" id="ARBA00023026"/>
    </source>
</evidence>
<dbReference type="SUPFAM" id="SSF55785">
    <property type="entry name" value="PYP-like sensor domain (PAS domain)"/>
    <property type="match status" value="2"/>
</dbReference>
<organism evidence="19 20">
    <name type="scientific">Roseomonas alba</name>
    <dbReference type="NCBI Taxonomy" id="2846776"/>
    <lineage>
        <taxon>Bacteria</taxon>
        <taxon>Pseudomonadati</taxon>
        <taxon>Pseudomonadota</taxon>
        <taxon>Alphaproteobacteria</taxon>
        <taxon>Acetobacterales</taxon>
        <taxon>Roseomonadaceae</taxon>
        <taxon>Roseomonas</taxon>
    </lineage>
</organism>
<evidence type="ECO:0000256" key="16">
    <source>
        <dbReference type="SAM" id="Phobius"/>
    </source>
</evidence>
<dbReference type="Proteomes" id="UP001196565">
    <property type="component" value="Unassembled WGS sequence"/>
</dbReference>
<comment type="catalytic activity">
    <reaction evidence="1">
        <text>ATP + protein L-histidine = ADP + protein N-phospho-L-histidine.</text>
        <dbReference type="EC" id="2.7.13.3"/>
    </reaction>
</comment>
<comment type="caution">
    <text evidence="19">The sequence shown here is derived from an EMBL/GenBank/DDBJ whole genome shotgun (WGS) entry which is preliminary data.</text>
</comment>
<evidence type="ECO:0000256" key="6">
    <source>
        <dbReference type="ARBA" id="ARBA00022630"/>
    </source>
</evidence>
<dbReference type="Gene3D" id="3.30.450.20">
    <property type="entry name" value="PAS domain"/>
    <property type="match status" value="2"/>
</dbReference>
<dbReference type="Pfam" id="PF08448">
    <property type="entry name" value="PAS_4"/>
    <property type="match status" value="1"/>
</dbReference>
<keyword evidence="13" id="KW-0157">Chromophore</keyword>
<keyword evidence="5" id="KW-0716">Sensory transduction</keyword>
<keyword evidence="16" id="KW-1133">Transmembrane helix</keyword>
<keyword evidence="4" id="KW-0597">Phosphoprotein</keyword>
<keyword evidence="6" id="KW-0285">Flavoprotein</keyword>
<feature type="transmembrane region" description="Helical" evidence="16">
    <location>
        <begin position="22"/>
        <end position="45"/>
    </location>
</feature>
<dbReference type="EC" id="2.7.13.3" evidence="2"/>
<dbReference type="PROSITE" id="PS50112">
    <property type="entry name" value="PAS"/>
    <property type="match status" value="1"/>
</dbReference>
<keyword evidence="15" id="KW-0675">Receptor</keyword>
<dbReference type="RefSeq" id="WP_219761318.1">
    <property type="nucleotide sequence ID" value="NZ_JAHYBZ010000001.1"/>
</dbReference>
<proteinExistence type="predicted"/>
<name>A0ABS7A3A7_9PROT</name>
<keyword evidence="11" id="KW-0418">Kinase</keyword>
<dbReference type="InterPro" id="IPR000700">
    <property type="entry name" value="PAS-assoc_C"/>
</dbReference>
<feature type="domain" description="PAS" evidence="17">
    <location>
        <begin position="486"/>
        <end position="556"/>
    </location>
</feature>
<reference evidence="19 20" key="1">
    <citation type="submission" date="2021-07" db="EMBL/GenBank/DDBJ databases">
        <authorList>
            <person name="So Y."/>
        </authorList>
    </citation>
    <scope>NUCLEOTIDE SEQUENCE [LARGE SCALE GENOMIC DNA]</scope>
    <source>
        <strain evidence="19 20">HJA6</strain>
    </source>
</reference>